<reference evidence="2" key="1">
    <citation type="journal article" date="2019" name="Int. J. Syst. Evol. Microbiol.">
        <title>The Global Catalogue of Microorganisms (GCM) 10K type strain sequencing project: providing services to taxonomists for standard genome sequencing and annotation.</title>
        <authorList>
            <consortium name="The Broad Institute Genomics Platform"/>
            <consortium name="The Broad Institute Genome Sequencing Center for Infectious Disease"/>
            <person name="Wu L."/>
            <person name="Ma J."/>
        </authorList>
    </citation>
    <scope>NUCLEOTIDE SEQUENCE [LARGE SCALE GENOMIC DNA]</scope>
    <source>
        <strain evidence="2">CCTCC AB 2017081</strain>
    </source>
</reference>
<name>A0ABV7ZF79_9DEIO</name>
<organism evidence="1 2">
    <name type="scientific">Deinococcus rufus</name>
    <dbReference type="NCBI Taxonomy" id="2136097"/>
    <lineage>
        <taxon>Bacteria</taxon>
        <taxon>Thermotogati</taxon>
        <taxon>Deinococcota</taxon>
        <taxon>Deinococci</taxon>
        <taxon>Deinococcales</taxon>
        <taxon>Deinococcaceae</taxon>
        <taxon>Deinococcus</taxon>
    </lineage>
</organism>
<dbReference type="InterPro" id="IPR014054">
    <property type="entry name" value="Phage_regulatory_Rha"/>
</dbReference>
<dbReference type="RefSeq" id="WP_322472248.1">
    <property type="nucleotide sequence ID" value="NZ_JBHRZG010000024.1"/>
</dbReference>
<comment type="caution">
    <text evidence="1">The sequence shown here is derived from an EMBL/GenBank/DDBJ whole genome shotgun (WGS) entry which is preliminary data.</text>
</comment>
<gene>
    <name evidence="1" type="ORF">ACFOSB_18060</name>
</gene>
<sequence>MTDTITVHAIHGEARADSRELARALGNHHENVLSLISDYRADFEALGLLRFETGKTQGRGRPPQYALLSEDQCYFLLTLVRNSETTVPLKRQLVQAFAAYRRQSGVDVPELPTDPVELLALSLQGLQQHRRQLAALEHRLDTAPIRASSEMRSRVHAACQDFGRVHPRGYSGAYRAFKEAFGFAGASLAAYDDLPQHRFGEALGWLDVQVRTFSAQRPLLDEVGD</sequence>
<dbReference type="EMBL" id="JBHRZG010000024">
    <property type="protein sequence ID" value="MFC3834766.1"/>
    <property type="molecule type" value="Genomic_DNA"/>
</dbReference>
<evidence type="ECO:0000313" key="1">
    <source>
        <dbReference type="EMBL" id="MFC3834766.1"/>
    </source>
</evidence>
<dbReference type="Pfam" id="PF09669">
    <property type="entry name" value="Phage_pRha"/>
    <property type="match status" value="1"/>
</dbReference>
<dbReference type="Proteomes" id="UP001595803">
    <property type="component" value="Unassembled WGS sequence"/>
</dbReference>
<accession>A0ABV7ZF79</accession>
<protein>
    <submittedName>
        <fullName evidence="1">Rha family transcriptional regulator</fullName>
    </submittedName>
</protein>
<proteinExistence type="predicted"/>
<keyword evidence="2" id="KW-1185">Reference proteome</keyword>
<evidence type="ECO:0000313" key="2">
    <source>
        <dbReference type="Proteomes" id="UP001595803"/>
    </source>
</evidence>